<evidence type="ECO:0000313" key="1">
    <source>
        <dbReference type="Proteomes" id="UP000790787"/>
    </source>
</evidence>
<reference evidence="2" key="2">
    <citation type="submission" date="2025-08" db="UniProtKB">
        <authorList>
            <consortium name="RefSeq"/>
        </authorList>
    </citation>
    <scope>IDENTIFICATION</scope>
    <source>
        <tissue evidence="2">Leaf</tissue>
    </source>
</reference>
<protein>
    <submittedName>
        <fullName evidence="2">Uncharacterized protein LOC142163273</fullName>
    </submittedName>
</protein>
<proteinExistence type="predicted"/>
<sequence length="297" mass="34259">MAQNYNYISEIAMSKMSWNLKVRVVRLWHILDRKKPENSNLIKLIIQDEKGDRIHATIERAVMRIFKTKIHGMGLYVMKNFVVGPNNLEIKINKHKLKLTFSHRMSVGEISDPQFSLNIFNFKPFQHLTNQVEVDENELFDIIGEVIGHGNVKLYNQGGKTSTFMNLELEDHERNNISVTFWGKFVDEILPHLDGSPNQPVIVVMQLIKAHKFQGTQITNILCVILGIPRSFWINPDLPQVAKFISRLGSGREVNLERFSQTTSQHSYSVSEELAAGNVKVKIIGELIDFWEQRDNY</sequence>
<accession>A0AC58RVF5</accession>
<dbReference type="RefSeq" id="XP_075076644.1">
    <property type="nucleotide sequence ID" value="XM_075220543.1"/>
</dbReference>
<evidence type="ECO:0000313" key="2">
    <source>
        <dbReference type="RefSeq" id="XP_075076644.1"/>
    </source>
</evidence>
<gene>
    <name evidence="2" type="primary">LOC142163273</name>
</gene>
<reference evidence="1" key="1">
    <citation type="journal article" date="2014" name="Nat. Commun.">
        <title>The tobacco genome sequence and its comparison with those of tomato and potato.</title>
        <authorList>
            <person name="Sierro N."/>
            <person name="Battey J.N."/>
            <person name="Ouadi S."/>
            <person name="Bakaher N."/>
            <person name="Bovet L."/>
            <person name="Willig A."/>
            <person name="Goepfert S."/>
            <person name="Peitsch M.C."/>
            <person name="Ivanov N.V."/>
        </authorList>
    </citation>
    <scope>NUCLEOTIDE SEQUENCE [LARGE SCALE GENOMIC DNA]</scope>
</reference>
<dbReference type="Proteomes" id="UP000790787">
    <property type="component" value="Chromosome 8"/>
</dbReference>
<name>A0AC58RVF5_TOBAC</name>
<keyword evidence="1" id="KW-1185">Reference proteome</keyword>
<organism evidence="1 2">
    <name type="scientific">Nicotiana tabacum</name>
    <name type="common">Common tobacco</name>
    <dbReference type="NCBI Taxonomy" id="4097"/>
    <lineage>
        <taxon>Eukaryota</taxon>
        <taxon>Viridiplantae</taxon>
        <taxon>Streptophyta</taxon>
        <taxon>Embryophyta</taxon>
        <taxon>Tracheophyta</taxon>
        <taxon>Spermatophyta</taxon>
        <taxon>Magnoliopsida</taxon>
        <taxon>eudicotyledons</taxon>
        <taxon>Gunneridae</taxon>
        <taxon>Pentapetalae</taxon>
        <taxon>asterids</taxon>
        <taxon>lamiids</taxon>
        <taxon>Solanales</taxon>
        <taxon>Solanaceae</taxon>
        <taxon>Nicotianoideae</taxon>
        <taxon>Nicotianeae</taxon>
        <taxon>Nicotiana</taxon>
    </lineage>
</organism>